<evidence type="ECO:0000256" key="1">
    <source>
        <dbReference type="SAM" id="MobiDB-lite"/>
    </source>
</evidence>
<dbReference type="AlphaFoldDB" id="A0AAE4QWI6"/>
<name>A0AAE4QWI6_9ACTN</name>
<feature type="compositionally biased region" description="Low complexity" evidence="1">
    <location>
        <begin position="51"/>
        <end position="64"/>
    </location>
</feature>
<feature type="region of interest" description="Disordered" evidence="1">
    <location>
        <begin position="51"/>
        <end position="94"/>
    </location>
</feature>
<dbReference type="EMBL" id="JAWLKJ010000002">
    <property type="protein sequence ID" value="MDV6299510.1"/>
    <property type="molecule type" value="Genomic_DNA"/>
</dbReference>
<sequence length="557" mass="56363">MRSMRRKHPAATVRVARRVSAARAVTAAALVVGLGTGAALLSAPATAQAPSAPAVAGPQAASPPGLGPAGTATVHGDAASTDTLPGRGPGTTPAVTSALTGATCSTVFVGTDGLPVALCTSYVGLTPPTPLAPTVKLFHPDTAAVLAEVQLAKGALLGGVYGYLDEHDRVVVADGNRRLLAVGHERTDAGPWRMTVDVLADLSRAVPAGDAVTGLMPAFDGRVWFATSGGVVGTVRPGGDDDELRSLALPAGEKITNGLTVRPGGASVITTRALYEIDSSEDGTPSVRWRRGYAVGQARKPGLLAHGSGTTPTYFGPGDSLVAITDDAEHPELIVLRRDDGSQVCRMPAFATTLRPDSAAADGVLIEGPAGTENSIIATGNALVLVNTYGFEYPPFAVDGPAVPSSAPYTGGMTRIDVRADGAGGPDGVSVGVGAGDDACSRAWTSLSRTASLPKLTTGDGQIHALAYGPPRVLSAPGSATDPGLASALDQGLAQKFGPVDVTSTDVETGREVARSFLGHAPLDEPMELTGTITSHGDAPGVMWQPTLTRMLRIGPA</sequence>
<protein>
    <submittedName>
        <fullName evidence="2">Uncharacterized protein</fullName>
    </submittedName>
</protein>
<dbReference type="RefSeq" id="WP_317470095.1">
    <property type="nucleotide sequence ID" value="NZ_JAWLKJ010000002.1"/>
</dbReference>
<comment type="caution">
    <text evidence="2">The sequence shown here is derived from an EMBL/GenBank/DDBJ whole genome shotgun (WGS) entry which is preliminary data.</text>
</comment>
<proteinExistence type="predicted"/>
<reference evidence="2" key="1">
    <citation type="submission" date="2023-10" db="EMBL/GenBank/DDBJ databases">
        <title>Development of a sustainable strategy for remediation of hydrocarbon-contaminated territories based on the waste exchange concept.</title>
        <authorList>
            <person name="Krivoruchko A."/>
        </authorList>
    </citation>
    <scope>NUCLEOTIDE SEQUENCE</scope>
    <source>
        <strain evidence="2">IEGM 1175</strain>
    </source>
</reference>
<gene>
    <name evidence="2" type="ORF">R3P82_10345</name>
</gene>
<evidence type="ECO:0000313" key="2">
    <source>
        <dbReference type="EMBL" id="MDV6299510.1"/>
    </source>
</evidence>
<organism evidence="2 3">
    <name type="scientific">Dietzia maris</name>
    <dbReference type="NCBI Taxonomy" id="37915"/>
    <lineage>
        <taxon>Bacteria</taxon>
        <taxon>Bacillati</taxon>
        <taxon>Actinomycetota</taxon>
        <taxon>Actinomycetes</taxon>
        <taxon>Mycobacteriales</taxon>
        <taxon>Dietziaceae</taxon>
        <taxon>Dietzia</taxon>
    </lineage>
</organism>
<accession>A0AAE4QWI6</accession>
<evidence type="ECO:0000313" key="3">
    <source>
        <dbReference type="Proteomes" id="UP001185873"/>
    </source>
</evidence>
<dbReference type="Proteomes" id="UP001185873">
    <property type="component" value="Unassembled WGS sequence"/>
</dbReference>